<accession>A0AAJ5I118</accession>
<dbReference type="RefSeq" id="WP_256382174.1">
    <property type="nucleotide sequence ID" value="NZ_CP101700.1"/>
</dbReference>
<sequence>MSFNSPEYKAWLYSGTIEMPLRDFLSTALSKREPDIIFEQCIHDFSSSELAEIINVDELGYSPNLDEMLVHKKHLWSPTRVYFIYDDDGRYCIQSAPRNPG</sequence>
<dbReference type="EMBL" id="CP101700">
    <property type="protein sequence ID" value="UUC21712.1"/>
    <property type="molecule type" value="Genomic_DNA"/>
</dbReference>
<name>A0AAJ5I118_9PSED</name>
<reference evidence="1" key="1">
    <citation type="submission" date="2022-07" db="EMBL/GenBank/DDBJ databases">
        <title>Complete genome of MD9.</title>
        <authorList>
            <person name="Cao G."/>
        </authorList>
    </citation>
    <scope>NUCLEOTIDE SEQUENCE</scope>
    <source>
        <strain evidence="1">MD9</strain>
    </source>
</reference>
<organism evidence="1 2">
    <name type="scientific">Pseudomonas asiatica</name>
    <dbReference type="NCBI Taxonomy" id="2219225"/>
    <lineage>
        <taxon>Bacteria</taxon>
        <taxon>Pseudomonadati</taxon>
        <taxon>Pseudomonadota</taxon>
        <taxon>Gammaproteobacteria</taxon>
        <taxon>Pseudomonadales</taxon>
        <taxon>Pseudomonadaceae</taxon>
        <taxon>Pseudomonas</taxon>
    </lineage>
</organism>
<gene>
    <name evidence="1" type="ORF">NOV18_08640</name>
</gene>
<dbReference type="Proteomes" id="UP001058744">
    <property type="component" value="Chromosome"/>
</dbReference>
<dbReference type="AlphaFoldDB" id="A0AAJ5I118"/>
<evidence type="ECO:0000313" key="1">
    <source>
        <dbReference type="EMBL" id="UUC21712.1"/>
    </source>
</evidence>
<protein>
    <submittedName>
        <fullName evidence="1">Uncharacterized protein</fullName>
    </submittedName>
</protein>
<proteinExistence type="predicted"/>
<evidence type="ECO:0000313" key="2">
    <source>
        <dbReference type="Proteomes" id="UP001058744"/>
    </source>
</evidence>